<keyword evidence="6" id="KW-0256">Endoplasmic reticulum</keyword>
<dbReference type="InterPro" id="IPR050693">
    <property type="entry name" value="Hsp70_NEF-Inhibitors"/>
</dbReference>
<dbReference type="GO" id="GO:0015031">
    <property type="term" value="P:protein transport"/>
    <property type="evidence" value="ECO:0007669"/>
    <property type="project" value="UniProtKB-KW"/>
</dbReference>
<evidence type="ECO:0000256" key="8">
    <source>
        <dbReference type="ARBA" id="ARBA00023010"/>
    </source>
</evidence>
<evidence type="ECO:0000313" key="11">
    <source>
        <dbReference type="EnsemblMetazoa" id="XP_022661999"/>
    </source>
</evidence>
<dbReference type="OMA" id="FQPTHEW"/>
<keyword evidence="5 10" id="KW-0732">Signal</keyword>
<dbReference type="GeneID" id="111250679"/>
<evidence type="ECO:0000256" key="2">
    <source>
        <dbReference type="ARBA" id="ARBA00010588"/>
    </source>
</evidence>
<evidence type="ECO:0000256" key="5">
    <source>
        <dbReference type="ARBA" id="ARBA00022729"/>
    </source>
</evidence>
<dbReference type="EnsemblMetazoa" id="XM_022806261">
    <property type="protein sequence ID" value="XP_022661996"/>
    <property type="gene ID" value="LOC111250679"/>
</dbReference>
<keyword evidence="4" id="KW-0813">Transport</keyword>
<comment type="similarity">
    <text evidence="2">Belongs to the SIL1 family.</text>
</comment>
<dbReference type="GO" id="GO:0000774">
    <property type="term" value="F:adenyl-nucleotide exchange factor activity"/>
    <property type="evidence" value="ECO:0007669"/>
    <property type="project" value="TreeGrafter"/>
</dbReference>
<dbReference type="RefSeq" id="XP_022661999.1">
    <property type="nucleotide sequence ID" value="XM_022806264.1"/>
</dbReference>
<organism evidence="11 12">
    <name type="scientific">Varroa destructor</name>
    <name type="common">Honeybee mite</name>
    <dbReference type="NCBI Taxonomy" id="109461"/>
    <lineage>
        <taxon>Eukaryota</taxon>
        <taxon>Metazoa</taxon>
        <taxon>Ecdysozoa</taxon>
        <taxon>Arthropoda</taxon>
        <taxon>Chelicerata</taxon>
        <taxon>Arachnida</taxon>
        <taxon>Acari</taxon>
        <taxon>Parasitiformes</taxon>
        <taxon>Mesostigmata</taxon>
        <taxon>Gamasina</taxon>
        <taxon>Dermanyssoidea</taxon>
        <taxon>Varroidae</taxon>
        <taxon>Varroa</taxon>
    </lineage>
</organism>
<evidence type="ECO:0000256" key="6">
    <source>
        <dbReference type="ARBA" id="ARBA00022824"/>
    </source>
</evidence>
<dbReference type="EnsemblMetazoa" id="XM_022806262">
    <property type="protein sequence ID" value="XP_022661997"/>
    <property type="gene ID" value="LOC111250679"/>
</dbReference>
<dbReference type="RefSeq" id="XP_022661998.1">
    <property type="nucleotide sequence ID" value="XM_022806263.1"/>
</dbReference>
<dbReference type="SUPFAM" id="SSF48371">
    <property type="entry name" value="ARM repeat"/>
    <property type="match status" value="1"/>
</dbReference>
<dbReference type="InterPro" id="IPR016024">
    <property type="entry name" value="ARM-type_fold"/>
</dbReference>
<evidence type="ECO:0000256" key="10">
    <source>
        <dbReference type="SAM" id="SignalP"/>
    </source>
</evidence>
<dbReference type="GO" id="GO:0005788">
    <property type="term" value="C:endoplasmic reticulum lumen"/>
    <property type="evidence" value="ECO:0007669"/>
    <property type="project" value="UniProtKB-SubCell"/>
</dbReference>
<evidence type="ECO:0000256" key="4">
    <source>
        <dbReference type="ARBA" id="ARBA00022448"/>
    </source>
</evidence>
<dbReference type="RefSeq" id="XP_022662000.1">
    <property type="nucleotide sequence ID" value="XM_022806265.1"/>
</dbReference>
<keyword evidence="7" id="KW-0653">Protein transport</keyword>
<keyword evidence="12" id="KW-1185">Reference proteome</keyword>
<dbReference type="Gene3D" id="1.25.10.10">
    <property type="entry name" value="Leucine-rich Repeat Variant"/>
    <property type="match status" value="1"/>
</dbReference>
<dbReference type="KEGG" id="vde:111250679"/>
<dbReference type="PANTHER" id="PTHR19316">
    <property type="entry name" value="PROTEIN FOLDING REGULATOR"/>
    <property type="match status" value="1"/>
</dbReference>
<name>A0A7M7K5M4_VARDE</name>
<reference evidence="11" key="1">
    <citation type="submission" date="2021-01" db="UniProtKB">
        <authorList>
            <consortium name="EnsemblMetazoa"/>
        </authorList>
    </citation>
    <scope>IDENTIFICATION</scope>
</reference>
<feature type="chain" id="PRO_5036207261" description="Nucleotide exchange factor SIL1" evidence="10">
    <location>
        <begin position="27"/>
        <end position="423"/>
    </location>
</feature>
<comment type="subcellular location">
    <subcellularLocation>
        <location evidence="1">Endoplasmic reticulum lumen</location>
    </subcellularLocation>
</comment>
<dbReference type="RefSeq" id="XP_022661996.1">
    <property type="nucleotide sequence ID" value="XM_022806261.1"/>
</dbReference>
<dbReference type="RefSeq" id="XP_022661997.1">
    <property type="nucleotide sequence ID" value="XM_022806262.1"/>
</dbReference>
<protein>
    <recommendedName>
        <fullName evidence="3">Nucleotide exchange factor SIL1</fullName>
    </recommendedName>
</protein>
<dbReference type="InParanoid" id="A0A7M7K5M4"/>
<accession>A0A7M7K5M4</accession>
<dbReference type="Proteomes" id="UP000594260">
    <property type="component" value="Unplaced"/>
</dbReference>
<feature type="signal peptide" evidence="10">
    <location>
        <begin position="1"/>
        <end position="26"/>
    </location>
</feature>
<dbReference type="EnsemblMetazoa" id="XM_022806263">
    <property type="protein sequence ID" value="XP_022661998"/>
    <property type="gene ID" value="LOC111250679"/>
</dbReference>
<evidence type="ECO:0000313" key="12">
    <source>
        <dbReference type="Proteomes" id="UP000594260"/>
    </source>
</evidence>
<evidence type="ECO:0000256" key="3">
    <source>
        <dbReference type="ARBA" id="ARBA00015352"/>
    </source>
</evidence>
<dbReference type="EnsemblMetazoa" id="XM_022806264">
    <property type="protein sequence ID" value="XP_022661999"/>
    <property type="gene ID" value="LOC111250679"/>
</dbReference>
<sequence>MRSLWIGSLSTLRIILLMQGISSSSTQRALVNLAQPSAEINSNTNSATESVPQKVFKPEKYWKVVQPDEAIPRGLHVRINLQTGKKEAKLLDRSEQRLQKKIYPEDLKMYLKSMKNEGDNLNMTEKEKIRDMSSIQKEFRDFDLRPVKLESHTIQELLETFRNASLSLEDKQNSLKEMEYLLHQYDVAQDFVKRGGVRDLLSVLEDRTLRPDAALALGAALQGNPVVQAAALNARGVHSLLVALRDGCGPHCLFALSTLLRQFPKAQRSFLQEEGATILSKVFSEPDASQKLKVKVVTLLSDLLVERSQAVGAMQNDSRKTSYSEVDLLPSMVQAGFCEMIPRLLGSFSEDVREKVLHALHALVDHCKLDKLVPHLESLRSHYRFRMYEESTDVPDEYFEGLYKLADDLVKHITDVNHTHGEL</sequence>
<evidence type="ECO:0000256" key="7">
    <source>
        <dbReference type="ARBA" id="ARBA00022927"/>
    </source>
</evidence>
<keyword evidence="9" id="KW-0325">Glycoprotein</keyword>
<dbReference type="PANTHER" id="PTHR19316:SF35">
    <property type="entry name" value="NUCLEOTIDE EXCHANGE FACTOR SIL1"/>
    <property type="match status" value="1"/>
</dbReference>
<dbReference type="EnsemblMetazoa" id="XM_022806265">
    <property type="protein sequence ID" value="XP_022662000"/>
    <property type="gene ID" value="LOC111250679"/>
</dbReference>
<evidence type="ECO:0000256" key="9">
    <source>
        <dbReference type="ARBA" id="ARBA00023180"/>
    </source>
</evidence>
<keyword evidence="8" id="KW-0811">Translocation</keyword>
<dbReference type="InterPro" id="IPR011989">
    <property type="entry name" value="ARM-like"/>
</dbReference>
<dbReference type="FunCoup" id="A0A7M7K5M4">
    <property type="interactions" value="625"/>
</dbReference>
<evidence type="ECO:0000256" key="1">
    <source>
        <dbReference type="ARBA" id="ARBA00004319"/>
    </source>
</evidence>
<dbReference type="CTD" id="64374"/>
<proteinExistence type="inferred from homology"/>
<dbReference type="AlphaFoldDB" id="A0A7M7K5M4"/>